<organism evidence="1 2">
    <name type="scientific">Steinernema glaseri</name>
    <dbReference type="NCBI Taxonomy" id="37863"/>
    <lineage>
        <taxon>Eukaryota</taxon>
        <taxon>Metazoa</taxon>
        <taxon>Ecdysozoa</taxon>
        <taxon>Nematoda</taxon>
        <taxon>Chromadorea</taxon>
        <taxon>Rhabditida</taxon>
        <taxon>Tylenchina</taxon>
        <taxon>Panagrolaimomorpha</taxon>
        <taxon>Strongyloidoidea</taxon>
        <taxon>Steinernematidae</taxon>
        <taxon>Steinernema</taxon>
    </lineage>
</organism>
<keyword evidence="1" id="KW-1185">Reference proteome</keyword>
<dbReference type="AlphaFoldDB" id="A0A1I7XWE2"/>
<reference evidence="2" key="1">
    <citation type="submission" date="2016-11" db="UniProtKB">
        <authorList>
            <consortium name="WormBaseParasite"/>
        </authorList>
    </citation>
    <scope>IDENTIFICATION</scope>
</reference>
<dbReference type="Proteomes" id="UP000095287">
    <property type="component" value="Unplaced"/>
</dbReference>
<name>A0A1I7XWE2_9BILA</name>
<evidence type="ECO:0000313" key="2">
    <source>
        <dbReference type="WBParaSite" id="L893_g10172.t1"/>
    </source>
</evidence>
<accession>A0A1I7XWE2</accession>
<dbReference type="WBParaSite" id="L893_g10172.t1">
    <property type="protein sequence ID" value="L893_g10172.t1"/>
    <property type="gene ID" value="L893_g10172"/>
</dbReference>
<evidence type="ECO:0000313" key="1">
    <source>
        <dbReference type="Proteomes" id="UP000095287"/>
    </source>
</evidence>
<sequence>MRRVQKVHYAPKVYRTLPTLRGSWMQNFLSGFCCRRRILLRIARSKRRSHAKQLAPGDRMTCATRLSDIPQLVRATRGTATHTLSVLAEGER</sequence>
<proteinExistence type="predicted"/>
<protein>
    <submittedName>
        <fullName evidence="2">Type I toxin-antitoxin system SymE family toxin</fullName>
    </submittedName>
</protein>